<keyword evidence="3" id="KW-1185">Reference proteome</keyword>
<organism evidence="2 3">
    <name type="scientific">Tautonia plasticadhaerens</name>
    <dbReference type="NCBI Taxonomy" id="2527974"/>
    <lineage>
        <taxon>Bacteria</taxon>
        <taxon>Pseudomonadati</taxon>
        <taxon>Planctomycetota</taxon>
        <taxon>Planctomycetia</taxon>
        <taxon>Isosphaerales</taxon>
        <taxon>Isosphaeraceae</taxon>
        <taxon>Tautonia</taxon>
    </lineage>
</organism>
<dbReference type="PANTHER" id="PTHR33546">
    <property type="entry name" value="LARGE, MULTIFUNCTIONAL SECRETED PROTEIN-RELATED"/>
    <property type="match status" value="1"/>
</dbReference>
<reference evidence="2 3" key="1">
    <citation type="submission" date="2019-02" db="EMBL/GenBank/DDBJ databases">
        <title>Deep-cultivation of Planctomycetes and their phenomic and genomic characterization uncovers novel biology.</title>
        <authorList>
            <person name="Wiegand S."/>
            <person name="Jogler M."/>
            <person name="Boedeker C."/>
            <person name="Pinto D."/>
            <person name="Vollmers J."/>
            <person name="Rivas-Marin E."/>
            <person name="Kohn T."/>
            <person name="Peeters S.H."/>
            <person name="Heuer A."/>
            <person name="Rast P."/>
            <person name="Oberbeckmann S."/>
            <person name="Bunk B."/>
            <person name="Jeske O."/>
            <person name="Meyerdierks A."/>
            <person name="Storesund J.E."/>
            <person name="Kallscheuer N."/>
            <person name="Luecker S."/>
            <person name="Lage O.M."/>
            <person name="Pohl T."/>
            <person name="Merkel B.J."/>
            <person name="Hornburger P."/>
            <person name="Mueller R.-W."/>
            <person name="Bruemmer F."/>
            <person name="Labrenz M."/>
            <person name="Spormann A.M."/>
            <person name="Op den Camp H."/>
            <person name="Overmann J."/>
            <person name="Amann R."/>
            <person name="Jetten M.S.M."/>
            <person name="Mascher T."/>
            <person name="Medema M.H."/>
            <person name="Devos D.P."/>
            <person name="Kaster A.-K."/>
            <person name="Ovreas L."/>
            <person name="Rohde M."/>
            <person name="Galperin M.Y."/>
            <person name="Jogler C."/>
        </authorList>
    </citation>
    <scope>NUCLEOTIDE SEQUENCE [LARGE SCALE GENOMIC DNA]</scope>
    <source>
        <strain evidence="2 3">ElP</strain>
    </source>
</reference>
<evidence type="ECO:0000259" key="1">
    <source>
        <dbReference type="Pfam" id="PF06439"/>
    </source>
</evidence>
<gene>
    <name evidence="2" type="ORF">ElP_39010</name>
</gene>
<accession>A0A518H577</accession>
<dbReference type="Gene3D" id="2.60.120.560">
    <property type="entry name" value="Exo-inulinase, domain 1"/>
    <property type="match status" value="1"/>
</dbReference>
<dbReference type="OrthoDB" id="176168at2"/>
<dbReference type="EMBL" id="CP036426">
    <property type="protein sequence ID" value="QDV35991.1"/>
    <property type="molecule type" value="Genomic_DNA"/>
</dbReference>
<name>A0A518H577_9BACT</name>
<sequence>MRSTIGIGTLASVFALTGPALVLAQYGDIGDLEVARPSDRIDVQSAPPPEGAIVLFDGSGLDEWVQVDGLTPSWEIVDGGAMQAPARGGEFGIKTRRQFDGPYRLHVEFRVPYMPDESGQARGNSGVYNQGRYEVQILDSYGIDEPGSNDCGAIYEVSPPRVNACKAPTVWQGYDIDFRPPVFRDGAKVEPARVTVHQNGILIQDDVPIPVDNTRAGLGGDPSTPGPLHLQDHTDPVQYRNIWLLPKGE</sequence>
<dbReference type="GO" id="GO:0016787">
    <property type="term" value="F:hydrolase activity"/>
    <property type="evidence" value="ECO:0007669"/>
    <property type="project" value="InterPro"/>
</dbReference>
<dbReference type="KEGG" id="tpla:ElP_39010"/>
<evidence type="ECO:0000313" key="2">
    <source>
        <dbReference type="EMBL" id="QDV35991.1"/>
    </source>
</evidence>
<dbReference type="PANTHER" id="PTHR33546:SF1">
    <property type="entry name" value="LARGE, MULTIFUNCTIONAL SECRETED PROTEIN"/>
    <property type="match status" value="1"/>
</dbReference>
<feature type="domain" description="3-keto-alpha-glucoside-1,2-lyase/3-keto-2-hydroxy-glucal hydratase" evidence="1">
    <location>
        <begin position="51"/>
        <end position="244"/>
    </location>
</feature>
<dbReference type="Pfam" id="PF06439">
    <property type="entry name" value="3keto-disac_hyd"/>
    <property type="match status" value="1"/>
</dbReference>
<dbReference type="RefSeq" id="WP_145271964.1">
    <property type="nucleotide sequence ID" value="NZ_CP036426.1"/>
</dbReference>
<proteinExistence type="predicted"/>
<dbReference type="AlphaFoldDB" id="A0A518H577"/>
<protein>
    <recommendedName>
        <fullName evidence="1">3-keto-alpha-glucoside-1,2-lyase/3-keto-2-hydroxy-glucal hydratase domain-containing protein</fullName>
    </recommendedName>
</protein>
<dbReference type="Proteomes" id="UP000317835">
    <property type="component" value="Chromosome"/>
</dbReference>
<evidence type="ECO:0000313" key="3">
    <source>
        <dbReference type="Proteomes" id="UP000317835"/>
    </source>
</evidence>
<dbReference type="InterPro" id="IPR010496">
    <property type="entry name" value="AL/BT2_dom"/>
</dbReference>